<dbReference type="InterPro" id="IPR050980">
    <property type="entry name" value="2C_sensor_his_kinase"/>
</dbReference>
<dbReference type="EMBL" id="JACSNQ010000002">
    <property type="protein sequence ID" value="MBM6774202.1"/>
    <property type="molecule type" value="Genomic_DNA"/>
</dbReference>
<evidence type="ECO:0000313" key="11">
    <source>
        <dbReference type="EMBL" id="MBM6774202.1"/>
    </source>
</evidence>
<dbReference type="PANTHER" id="PTHR44936:SF9">
    <property type="entry name" value="SENSOR PROTEIN CREC"/>
    <property type="match status" value="1"/>
</dbReference>
<dbReference type="SUPFAM" id="SSF47384">
    <property type="entry name" value="Homodimeric domain of signal transducing histidine kinase"/>
    <property type="match status" value="1"/>
</dbReference>
<evidence type="ECO:0000256" key="9">
    <source>
        <dbReference type="SAM" id="Phobius"/>
    </source>
</evidence>
<dbReference type="SUPFAM" id="SSF55874">
    <property type="entry name" value="ATPase domain of HSP90 chaperone/DNA topoisomerase II/histidine kinase"/>
    <property type="match status" value="1"/>
</dbReference>
<evidence type="ECO:0000256" key="3">
    <source>
        <dbReference type="ARBA" id="ARBA00012438"/>
    </source>
</evidence>
<dbReference type="PANTHER" id="PTHR44936">
    <property type="entry name" value="SENSOR PROTEIN CREC"/>
    <property type="match status" value="1"/>
</dbReference>
<proteinExistence type="predicted"/>
<evidence type="ECO:0000256" key="1">
    <source>
        <dbReference type="ARBA" id="ARBA00000085"/>
    </source>
</evidence>
<keyword evidence="9" id="KW-1133">Transmembrane helix</keyword>
<comment type="catalytic activity">
    <reaction evidence="1">
        <text>ATP + protein L-histidine = ADP + protein N-phospho-L-histidine.</text>
        <dbReference type="EC" id="2.7.13.3"/>
    </reaction>
</comment>
<dbReference type="Pfam" id="PF02518">
    <property type="entry name" value="HATPase_c"/>
    <property type="match status" value="1"/>
</dbReference>
<dbReference type="Gene3D" id="3.30.565.10">
    <property type="entry name" value="Histidine kinase-like ATPase, C-terminal domain"/>
    <property type="match status" value="1"/>
</dbReference>
<dbReference type="RefSeq" id="WP_204792566.1">
    <property type="nucleotide sequence ID" value="NZ_JACSNQ010000002.1"/>
</dbReference>
<dbReference type="GO" id="GO:0016301">
    <property type="term" value="F:kinase activity"/>
    <property type="evidence" value="ECO:0007669"/>
    <property type="project" value="UniProtKB-KW"/>
</dbReference>
<dbReference type="Proteomes" id="UP000712527">
    <property type="component" value="Unassembled WGS sequence"/>
</dbReference>
<feature type="domain" description="Histidine kinase" evidence="10">
    <location>
        <begin position="250"/>
        <end position="480"/>
    </location>
</feature>
<name>A0ABS2F002_9ACTN</name>
<reference evidence="11 12" key="1">
    <citation type="journal article" date="2021" name="Sci. Rep.">
        <title>The distribution of antibiotic resistance genes in chicken gut microbiota commensals.</title>
        <authorList>
            <person name="Juricova H."/>
            <person name="Matiasovicova J."/>
            <person name="Kubasova T."/>
            <person name="Cejkova D."/>
            <person name="Rychlik I."/>
        </authorList>
    </citation>
    <scope>NUCLEOTIDE SEQUENCE [LARGE SCALE GENOMIC DNA]</scope>
    <source>
        <strain evidence="11 12">An794</strain>
    </source>
</reference>
<keyword evidence="6" id="KW-0808">Transferase</keyword>
<dbReference type="InterPro" id="IPR036097">
    <property type="entry name" value="HisK_dim/P_sf"/>
</dbReference>
<comment type="subcellular location">
    <subcellularLocation>
        <location evidence="2">Cell membrane</location>
        <topology evidence="2">Multi-pass membrane protein</topology>
    </subcellularLocation>
</comment>
<evidence type="ECO:0000256" key="5">
    <source>
        <dbReference type="ARBA" id="ARBA00022553"/>
    </source>
</evidence>
<evidence type="ECO:0000313" key="12">
    <source>
        <dbReference type="Proteomes" id="UP000712527"/>
    </source>
</evidence>
<dbReference type="InterPro" id="IPR003594">
    <property type="entry name" value="HATPase_dom"/>
</dbReference>
<dbReference type="CDD" id="cd00082">
    <property type="entry name" value="HisKA"/>
    <property type="match status" value="1"/>
</dbReference>
<keyword evidence="8" id="KW-0902">Two-component regulatory system</keyword>
<comment type="caution">
    <text evidence="11">The sequence shown here is derived from an EMBL/GenBank/DDBJ whole genome shotgun (WGS) entry which is preliminary data.</text>
</comment>
<evidence type="ECO:0000256" key="8">
    <source>
        <dbReference type="ARBA" id="ARBA00023012"/>
    </source>
</evidence>
<keyword evidence="5" id="KW-0597">Phosphoprotein</keyword>
<dbReference type="PROSITE" id="PS50109">
    <property type="entry name" value="HIS_KIN"/>
    <property type="match status" value="1"/>
</dbReference>
<evidence type="ECO:0000256" key="6">
    <source>
        <dbReference type="ARBA" id="ARBA00022679"/>
    </source>
</evidence>
<keyword evidence="4" id="KW-1003">Cell membrane</keyword>
<protein>
    <recommendedName>
        <fullName evidence="3">histidine kinase</fullName>
        <ecNumber evidence="3">2.7.13.3</ecNumber>
    </recommendedName>
</protein>
<evidence type="ECO:0000259" key="10">
    <source>
        <dbReference type="PROSITE" id="PS50109"/>
    </source>
</evidence>
<evidence type="ECO:0000256" key="2">
    <source>
        <dbReference type="ARBA" id="ARBA00004651"/>
    </source>
</evidence>
<dbReference type="SMART" id="SM00387">
    <property type="entry name" value="HATPase_c"/>
    <property type="match status" value="1"/>
</dbReference>
<organism evidence="11 12">
    <name type="scientific">Olsenella profusa</name>
    <dbReference type="NCBI Taxonomy" id="138595"/>
    <lineage>
        <taxon>Bacteria</taxon>
        <taxon>Bacillati</taxon>
        <taxon>Actinomycetota</taxon>
        <taxon>Coriobacteriia</taxon>
        <taxon>Coriobacteriales</taxon>
        <taxon>Atopobiaceae</taxon>
        <taxon>Olsenella</taxon>
    </lineage>
</organism>
<gene>
    <name evidence="11" type="ORF">H9X80_01355</name>
</gene>
<dbReference type="EC" id="2.7.13.3" evidence="3"/>
<feature type="transmembrane region" description="Helical" evidence="9">
    <location>
        <begin position="12"/>
        <end position="38"/>
    </location>
</feature>
<evidence type="ECO:0000256" key="7">
    <source>
        <dbReference type="ARBA" id="ARBA00022777"/>
    </source>
</evidence>
<evidence type="ECO:0000256" key="4">
    <source>
        <dbReference type="ARBA" id="ARBA00022475"/>
    </source>
</evidence>
<dbReference type="Gene3D" id="1.10.287.130">
    <property type="match status" value="1"/>
</dbReference>
<dbReference type="InterPro" id="IPR005467">
    <property type="entry name" value="His_kinase_dom"/>
</dbReference>
<dbReference type="InterPro" id="IPR036890">
    <property type="entry name" value="HATPase_C_sf"/>
</dbReference>
<keyword evidence="9" id="KW-0472">Membrane</keyword>
<keyword evidence="9" id="KW-0812">Transmembrane</keyword>
<dbReference type="Pfam" id="PF00512">
    <property type="entry name" value="HisKA"/>
    <property type="match status" value="1"/>
</dbReference>
<sequence length="480" mass="50267">MQSRGMPLSFVIARYFAYAFVAVAATWLVAFVALSAAINMGFVHEASWGPANVREVAGNLAREGVRGPQDVPTAYQYLVTDAAGEALMTDLEGARLDRASEMARAALGATPGAVEVEGGGAGLTYAAFPLADGGACALVSEYLPQWVSRDLVELLPNPQNLMLAAGVVGSAVALALVARRASHVLARKMAPLVAVAERVGREELGFKVKRTNVREVNDVLVAMDAMRASLADSLEARWEAERTQREQVAALAHDLKTPLTVLRANADFIGEELADGRALGEKDREELTGAARDIAAGTERLDGYVRLLIEVSRGTAGAARDFVRPAELCSQIVAEAGPVARARSVELAVSVDSAVAAAPAARLDRAALARAAANLVSNAAEHARSRVTLSCGIAKEDLVIEVADDGTGFSPAALEHGRERFFTDDASRGVHDGEPHYGIGLYTADAVARAHGGSLTLANRTDDDGPVLGAVATISVPLDC</sequence>
<accession>A0ABS2F002</accession>
<dbReference type="SMART" id="SM00388">
    <property type="entry name" value="HisKA"/>
    <property type="match status" value="1"/>
</dbReference>
<keyword evidence="7 11" id="KW-0418">Kinase</keyword>
<keyword evidence="12" id="KW-1185">Reference proteome</keyword>
<dbReference type="InterPro" id="IPR003661">
    <property type="entry name" value="HisK_dim/P_dom"/>
</dbReference>
<dbReference type="CDD" id="cd00075">
    <property type="entry name" value="HATPase"/>
    <property type="match status" value="1"/>
</dbReference>